<comment type="caution">
    <text evidence="3">The sequence shown here is derived from an EMBL/GenBank/DDBJ whole genome shotgun (WGS) entry which is preliminary data.</text>
</comment>
<name>A0A318DCR3_9GAMM</name>
<reference evidence="3 4" key="1">
    <citation type="submission" date="2018-05" db="EMBL/GenBank/DDBJ databases">
        <title>Kangiella spongicola genome sequence.</title>
        <authorList>
            <person name="Maclea K.S."/>
            <person name="Goen A.E."/>
            <person name="Kelley C."/>
            <person name="Underriner A."/>
            <person name="Silverwood T."/>
            <person name="Trachtenberg A.M."/>
        </authorList>
    </citation>
    <scope>NUCLEOTIDE SEQUENCE [LARGE SCALE GENOMIC DNA]</scope>
    <source>
        <strain evidence="3 4">ATCC BAA-2076</strain>
    </source>
</reference>
<feature type="coiled-coil region" evidence="1">
    <location>
        <begin position="65"/>
        <end position="93"/>
    </location>
</feature>
<evidence type="ECO:0000256" key="2">
    <source>
        <dbReference type="SAM" id="SignalP"/>
    </source>
</evidence>
<protein>
    <recommendedName>
        <fullName evidence="5">DUF4124 domain-containing protein</fullName>
    </recommendedName>
</protein>
<organism evidence="3 4">
    <name type="scientific">Kangiella spongicola</name>
    <dbReference type="NCBI Taxonomy" id="796379"/>
    <lineage>
        <taxon>Bacteria</taxon>
        <taxon>Pseudomonadati</taxon>
        <taxon>Pseudomonadota</taxon>
        <taxon>Gammaproteobacteria</taxon>
        <taxon>Kangiellales</taxon>
        <taxon>Kangiellaceae</taxon>
        <taxon>Kangiella</taxon>
    </lineage>
</organism>
<keyword evidence="4" id="KW-1185">Reference proteome</keyword>
<keyword evidence="2" id="KW-0732">Signal</keyword>
<dbReference type="EMBL" id="QICH01000001">
    <property type="protein sequence ID" value="PXF63939.1"/>
    <property type="molecule type" value="Genomic_DNA"/>
</dbReference>
<evidence type="ECO:0008006" key="5">
    <source>
        <dbReference type="Google" id="ProtNLM"/>
    </source>
</evidence>
<proteinExistence type="predicted"/>
<sequence>MSFKHLLLFLGLILVSSSVDAKNYYRFKDSNGRLVVKDYLPNSALKSGYEVINESGRVVEKVAPIMTKEEKIAEELRQEKIAEQQEKERRMRQHDRMLLRQYRTTDDIKRTEENQMASLKINISILSSHNKSLENKLSNLQSSAANYERKGQAIPKSILTQINATKEQIQENTNSIARYESQVEVIKEQFKNDLVRFKELQAMRLIEQYADNQRSFPTATKVQCDSQKSCERSWKLAQIFAHENASNKLEIVTDSLIISSKPKSDEQLGLSITRIPADDDAMQIVLEVQCFDSEAGEKLCQGEKVSLLKSEFIQYISQKSS</sequence>
<keyword evidence="1" id="KW-0175">Coiled coil</keyword>
<evidence type="ECO:0000256" key="1">
    <source>
        <dbReference type="SAM" id="Coils"/>
    </source>
</evidence>
<feature type="signal peptide" evidence="2">
    <location>
        <begin position="1"/>
        <end position="21"/>
    </location>
</feature>
<accession>A0A318DCR3</accession>
<feature type="coiled-coil region" evidence="1">
    <location>
        <begin position="130"/>
        <end position="189"/>
    </location>
</feature>
<evidence type="ECO:0000313" key="3">
    <source>
        <dbReference type="EMBL" id="PXF63939.1"/>
    </source>
</evidence>
<feature type="chain" id="PRO_5016434019" description="DUF4124 domain-containing protein" evidence="2">
    <location>
        <begin position="22"/>
        <end position="321"/>
    </location>
</feature>
<gene>
    <name evidence="3" type="ORF">DL796_02010</name>
</gene>
<evidence type="ECO:0000313" key="4">
    <source>
        <dbReference type="Proteomes" id="UP000247689"/>
    </source>
</evidence>
<dbReference type="RefSeq" id="WP_110199470.1">
    <property type="nucleotide sequence ID" value="NZ_QICH01000001.1"/>
</dbReference>
<dbReference type="AlphaFoldDB" id="A0A318DCR3"/>
<dbReference type="Proteomes" id="UP000247689">
    <property type="component" value="Unassembled WGS sequence"/>
</dbReference>
<dbReference type="OrthoDB" id="6080407at2"/>